<dbReference type="EMBL" id="JBANRG010000014">
    <property type="protein sequence ID" value="KAK7460972.1"/>
    <property type="molecule type" value="Genomic_DNA"/>
</dbReference>
<organism evidence="2 3">
    <name type="scientific">Marasmiellus scandens</name>
    <dbReference type="NCBI Taxonomy" id="2682957"/>
    <lineage>
        <taxon>Eukaryota</taxon>
        <taxon>Fungi</taxon>
        <taxon>Dikarya</taxon>
        <taxon>Basidiomycota</taxon>
        <taxon>Agaricomycotina</taxon>
        <taxon>Agaricomycetes</taxon>
        <taxon>Agaricomycetidae</taxon>
        <taxon>Agaricales</taxon>
        <taxon>Marasmiineae</taxon>
        <taxon>Omphalotaceae</taxon>
        <taxon>Marasmiellus</taxon>
    </lineage>
</organism>
<dbReference type="Pfam" id="PF16804">
    <property type="entry name" value="DUF5071"/>
    <property type="match status" value="1"/>
</dbReference>
<evidence type="ECO:0000313" key="2">
    <source>
        <dbReference type="EMBL" id="KAK7460972.1"/>
    </source>
</evidence>
<sequence>MTDLHGPNDKHDFESLEHLSTLPPAEWRHLVPEILEWLQDINWPIFGEARKLLLNQPDAVMQPLREIFGGNDDAWQYYCMLLIEDLPLEKRKELKDDLVKFRDRVDEKVDKDWDMKERVDEILSETEEELQGE</sequence>
<dbReference type="Proteomes" id="UP001498398">
    <property type="component" value="Unassembled WGS sequence"/>
</dbReference>
<protein>
    <recommendedName>
        <fullName evidence="1">DUF5071 domain-containing protein</fullName>
    </recommendedName>
</protein>
<dbReference type="InterPro" id="IPR031837">
    <property type="entry name" value="DUF5071"/>
</dbReference>
<reference evidence="2 3" key="1">
    <citation type="submission" date="2024-01" db="EMBL/GenBank/DDBJ databases">
        <title>A draft genome for the cacao thread blight pathogen Marasmiellus scandens.</title>
        <authorList>
            <person name="Baruah I.K."/>
            <person name="Leung J."/>
            <person name="Bukari Y."/>
            <person name="Amoako-Attah I."/>
            <person name="Meinhardt L.W."/>
            <person name="Bailey B.A."/>
            <person name="Cohen S.P."/>
        </authorList>
    </citation>
    <scope>NUCLEOTIDE SEQUENCE [LARGE SCALE GENOMIC DNA]</scope>
    <source>
        <strain evidence="2 3">GH-19</strain>
    </source>
</reference>
<comment type="caution">
    <text evidence="2">The sequence shown here is derived from an EMBL/GenBank/DDBJ whole genome shotgun (WGS) entry which is preliminary data.</text>
</comment>
<dbReference type="InterPro" id="IPR038692">
    <property type="entry name" value="Cthe_2751_sf"/>
</dbReference>
<feature type="domain" description="DUF5071" evidence="1">
    <location>
        <begin position="7"/>
        <end position="123"/>
    </location>
</feature>
<accession>A0ABR1JGR1</accession>
<dbReference type="Gene3D" id="1.25.40.750">
    <property type="entry name" value="Domain of unknown function DUF5071"/>
    <property type="match status" value="1"/>
</dbReference>
<keyword evidence="3" id="KW-1185">Reference proteome</keyword>
<gene>
    <name evidence="2" type="ORF">VKT23_008900</name>
</gene>
<evidence type="ECO:0000313" key="3">
    <source>
        <dbReference type="Proteomes" id="UP001498398"/>
    </source>
</evidence>
<evidence type="ECO:0000259" key="1">
    <source>
        <dbReference type="Pfam" id="PF16804"/>
    </source>
</evidence>
<name>A0ABR1JGR1_9AGAR</name>
<proteinExistence type="predicted"/>